<reference evidence="2 3" key="1">
    <citation type="journal article" date="2019" name="Commun. Biol.">
        <title>The bagworm genome reveals a unique fibroin gene that provides high tensile strength.</title>
        <authorList>
            <person name="Kono N."/>
            <person name="Nakamura H."/>
            <person name="Ohtoshi R."/>
            <person name="Tomita M."/>
            <person name="Numata K."/>
            <person name="Arakawa K."/>
        </authorList>
    </citation>
    <scope>NUCLEOTIDE SEQUENCE [LARGE SCALE GENOMIC DNA]</scope>
</reference>
<evidence type="ECO:0000313" key="3">
    <source>
        <dbReference type="Proteomes" id="UP000299102"/>
    </source>
</evidence>
<dbReference type="AlphaFoldDB" id="A0A4C1WE42"/>
<organism evidence="2 3">
    <name type="scientific">Eumeta variegata</name>
    <name type="common">Bagworm moth</name>
    <name type="synonym">Eumeta japonica</name>
    <dbReference type="NCBI Taxonomy" id="151549"/>
    <lineage>
        <taxon>Eukaryota</taxon>
        <taxon>Metazoa</taxon>
        <taxon>Ecdysozoa</taxon>
        <taxon>Arthropoda</taxon>
        <taxon>Hexapoda</taxon>
        <taxon>Insecta</taxon>
        <taxon>Pterygota</taxon>
        <taxon>Neoptera</taxon>
        <taxon>Endopterygota</taxon>
        <taxon>Lepidoptera</taxon>
        <taxon>Glossata</taxon>
        <taxon>Ditrysia</taxon>
        <taxon>Tineoidea</taxon>
        <taxon>Psychidae</taxon>
        <taxon>Oiketicinae</taxon>
        <taxon>Eumeta</taxon>
    </lineage>
</organism>
<proteinExistence type="predicted"/>
<keyword evidence="3" id="KW-1185">Reference proteome</keyword>
<protein>
    <submittedName>
        <fullName evidence="2">Uncharacterized protein</fullName>
    </submittedName>
</protein>
<feature type="region of interest" description="Disordered" evidence="1">
    <location>
        <begin position="21"/>
        <end position="46"/>
    </location>
</feature>
<gene>
    <name evidence="2" type="ORF">EVAR_33289_1</name>
</gene>
<accession>A0A4C1WE42</accession>
<comment type="caution">
    <text evidence="2">The sequence shown here is derived from an EMBL/GenBank/DDBJ whole genome shotgun (WGS) entry which is preliminary data.</text>
</comment>
<sequence>MDAAGCEHSQSQRSQCFTALRGGNRISNEGGEGVDHRKSHSLDEMQQRQLPLQVRILVEIITVNANRVGPSRTQSIFLAPRAAEEANENTRRVANSEKEIELRADAF</sequence>
<feature type="compositionally biased region" description="Basic and acidic residues" evidence="1">
    <location>
        <begin position="33"/>
        <end position="46"/>
    </location>
</feature>
<dbReference type="Proteomes" id="UP000299102">
    <property type="component" value="Unassembled WGS sequence"/>
</dbReference>
<name>A0A4C1WE42_EUMVA</name>
<evidence type="ECO:0000256" key="1">
    <source>
        <dbReference type="SAM" id="MobiDB-lite"/>
    </source>
</evidence>
<dbReference type="EMBL" id="BGZK01000550">
    <property type="protein sequence ID" value="GBP49656.1"/>
    <property type="molecule type" value="Genomic_DNA"/>
</dbReference>
<evidence type="ECO:0000313" key="2">
    <source>
        <dbReference type="EMBL" id="GBP49656.1"/>
    </source>
</evidence>